<accession>A0A3D0KH70</accession>
<proteinExistence type="predicted"/>
<organism evidence="2">
    <name type="scientific">Halomonas campaniensis</name>
    <dbReference type="NCBI Taxonomy" id="213554"/>
    <lineage>
        <taxon>Bacteria</taxon>
        <taxon>Pseudomonadati</taxon>
        <taxon>Pseudomonadota</taxon>
        <taxon>Gammaproteobacteria</taxon>
        <taxon>Oceanospirillales</taxon>
        <taxon>Halomonadaceae</taxon>
        <taxon>Halomonas</taxon>
    </lineage>
</organism>
<protein>
    <submittedName>
        <fullName evidence="2">Uncharacterized protein</fullName>
    </submittedName>
</protein>
<dbReference type="AlphaFoldDB" id="A0A3D0KH70"/>
<sequence>MALQLVVALITASFIIIGESAMHDFQQSQPLVINIMLYRRRDGDLYRELMSVPNKYRAERLRNLANLCCLMREMGGIAVDSERLHSLAERHYSSIVSEDVEDSDGDETESSMPLKLTVNFYNYPELYRDLAAIPNGNVSSRVKALASAGALLNDISRWARHADNQGLSTRPSQNPQAHAIVKEPVDPGVASIKEEGGVEVGAQEGRADTSVEADASTEPSVADNKRDNTPKKSSAIGKIRM</sequence>
<dbReference type="EMBL" id="DOTR01000061">
    <property type="protein sequence ID" value="HCA02814.1"/>
    <property type="molecule type" value="Genomic_DNA"/>
</dbReference>
<evidence type="ECO:0000256" key="1">
    <source>
        <dbReference type="SAM" id="MobiDB-lite"/>
    </source>
</evidence>
<name>A0A3D0KH70_9GAMM</name>
<gene>
    <name evidence="2" type="ORF">DEO68_11665</name>
</gene>
<comment type="caution">
    <text evidence="2">The sequence shown here is derived from an EMBL/GenBank/DDBJ whole genome shotgun (WGS) entry which is preliminary data.</text>
</comment>
<feature type="region of interest" description="Disordered" evidence="1">
    <location>
        <begin position="193"/>
        <end position="241"/>
    </location>
</feature>
<evidence type="ECO:0000313" key="2">
    <source>
        <dbReference type="EMBL" id="HCA02814.1"/>
    </source>
</evidence>
<reference evidence="2" key="1">
    <citation type="journal article" date="2018" name="Nat. Biotechnol.">
        <title>A standardized bacterial taxonomy based on genome phylogeny substantially revises the tree of life.</title>
        <authorList>
            <person name="Parks D.H."/>
            <person name="Chuvochina M."/>
            <person name="Waite D.W."/>
            <person name="Rinke C."/>
            <person name="Skarshewski A."/>
            <person name="Chaumeil P.A."/>
            <person name="Hugenholtz P."/>
        </authorList>
    </citation>
    <scope>NUCLEOTIDE SEQUENCE [LARGE SCALE GENOMIC DNA]</scope>
    <source>
        <strain evidence="2">UBA11284</strain>
    </source>
</reference>